<gene>
    <name evidence="1" type="ORF">PVAP13_5NG134800</name>
</gene>
<sequence length="113" mass="12779">MVPAELGLPLVAAEVGLPHAAAEGVGAQRRAEPHCRWRLRALRAQPNQFWSRTRTSSQSRTRTSSCVGRAHQRHLQWRCISSNQDSLDANPNQVFRRPCLVGTQKIFERILLI</sequence>
<dbReference type="EMBL" id="CM029046">
    <property type="protein sequence ID" value="KAG2587332.1"/>
    <property type="molecule type" value="Genomic_DNA"/>
</dbReference>
<accession>A0A8T0RM26</accession>
<protein>
    <submittedName>
        <fullName evidence="1">Uncharacterized protein</fullName>
    </submittedName>
</protein>
<evidence type="ECO:0000313" key="2">
    <source>
        <dbReference type="Proteomes" id="UP000823388"/>
    </source>
</evidence>
<name>A0A8T0RM26_PANVG</name>
<comment type="caution">
    <text evidence="1">The sequence shown here is derived from an EMBL/GenBank/DDBJ whole genome shotgun (WGS) entry which is preliminary data.</text>
</comment>
<organism evidence="1 2">
    <name type="scientific">Panicum virgatum</name>
    <name type="common">Blackwell switchgrass</name>
    <dbReference type="NCBI Taxonomy" id="38727"/>
    <lineage>
        <taxon>Eukaryota</taxon>
        <taxon>Viridiplantae</taxon>
        <taxon>Streptophyta</taxon>
        <taxon>Embryophyta</taxon>
        <taxon>Tracheophyta</taxon>
        <taxon>Spermatophyta</taxon>
        <taxon>Magnoliopsida</taxon>
        <taxon>Liliopsida</taxon>
        <taxon>Poales</taxon>
        <taxon>Poaceae</taxon>
        <taxon>PACMAD clade</taxon>
        <taxon>Panicoideae</taxon>
        <taxon>Panicodae</taxon>
        <taxon>Paniceae</taxon>
        <taxon>Panicinae</taxon>
        <taxon>Panicum</taxon>
        <taxon>Panicum sect. Hiantes</taxon>
    </lineage>
</organism>
<reference evidence="1" key="1">
    <citation type="submission" date="2020-05" db="EMBL/GenBank/DDBJ databases">
        <title>WGS assembly of Panicum virgatum.</title>
        <authorList>
            <person name="Lovell J.T."/>
            <person name="Jenkins J."/>
            <person name="Shu S."/>
            <person name="Juenger T.E."/>
            <person name="Schmutz J."/>
        </authorList>
    </citation>
    <scope>NUCLEOTIDE SEQUENCE</scope>
    <source>
        <strain evidence="1">AP13</strain>
    </source>
</reference>
<evidence type="ECO:0000313" key="1">
    <source>
        <dbReference type="EMBL" id="KAG2587332.1"/>
    </source>
</evidence>
<proteinExistence type="predicted"/>
<dbReference type="Proteomes" id="UP000823388">
    <property type="component" value="Chromosome 5N"/>
</dbReference>
<dbReference type="AlphaFoldDB" id="A0A8T0RM26"/>
<keyword evidence="2" id="KW-1185">Reference proteome</keyword>